<dbReference type="Proteomes" id="UP001055879">
    <property type="component" value="Linkage Group LG09"/>
</dbReference>
<sequence length="112" mass="12647">MLPKSSKVSQSLDDDLFDEVDFLNSEECSNECPDKFDFNAKLTDHSNFVVNSKELPSVFEVGESSTKVDDTVPVSAYYAKGKKKKNSQKQNNTGNSKKKQTLKTFNFYIAFN</sequence>
<reference evidence="1 2" key="2">
    <citation type="journal article" date="2022" name="Mol. Ecol. Resour.">
        <title>The genomes of chicory, endive, great burdock and yacon provide insights into Asteraceae paleo-polyploidization history and plant inulin production.</title>
        <authorList>
            <person name="Fan W."/>
            <person name="Wang S."/>
            <person name="Wang H."/>
            <person name="Wang A."/>
            <person name="Jiang F."/>
            <person name="Liu H."/>
            <person name="Zhao H."/>
            <person name="Xu D."/>
            <person name="Zhang Y."/>
        </authorList>
    </citation>
    <scope>NUCLEOTIDE SEQUENCE [LARGE SCALE GENOMIC DNA]</scope>
    <source>
        <strain evidence="2">cv. Niubang</strain>
    </source>
</reference>
<dbReference type="EMBL" id="CM042055">
    <property type="protein sequence ID" value="KAI3702006.1"/>
    <property type="molecule type" value="Genomic_DNA"/>
</dbReference>
<gene>
    <name evidence="1" type="ORF">L6452_27578</name>
</gene>
<comment type="caution">
    <text evidence="1">The sequence shown here is derived from an EMBL/GenBank/DDBJ whole genome shotgun (WGS) entry which is preliminary data.</text>
</comment>
<evidence type="ECO:0000313" key="2">
    <source>
        <dbReference type="Proteomes" id="UP001055879"/>
    </source>
</evidence>
<evidence type="ECO:0000313" key="1">
    <source>
        <dbReference type="EMBL" id="KAI3702006.1"/>
    </source>
</evidence>
<accession>A0ACB8ZWA6</accession>
<organism evidence="1 2">
    <name type="scientific">Arctium lappa</name>
    <name type="common">Greater burdock</name>
    <name type="synonym">Lappa major</name>
    <dbReference type="NCBI Taxonomy" id="4217"/>
    <lineage>
        <taxon>Eukaryota</taxon>
        <taxon>Viridiplantae</taxon>
        <taxon>Streptophyta</taxon>
        <taxon>Embryophyta</taxon>
        <taxon>Tracheophyta</taxon>
        <taxon>Spermatophyta</taxon>
        <taxon>Magnoliopsida</taxon>
        <taxon>eudicotyledons</taxon>
        <taxon>Gunneridae</taxon>
        <taxon>Pentapetalae</taxon>
        <taxon>asterids</taxon>
        <taxon>campanulids</taxon>
        <taxon>Asterales</taxon>
        <taxon>Asteraceae</taxon>
        <taxon>Carduoideae</taxon>
        <taxon>Cardueae</taxon>
        <taxon>Arctiinae</taxon>
        <taxon>Arctium</taxon>
    </lineage>
</organism>
<proteinExistence type="predicted"/>
<keyword evidence="2" id="KW-1185">Reference proteome</keyword>
<name>A0ACB8ZWA6_ARCLA</name>
<reference evidence="2" key="1">
    <citation type="journal article" date="2022" name="Mol. Ecol. Resour.">
        <title>The genomes of chicory, endive, great burdock and yacon provide insights into Asteraceae palaeo-polyploidization history and plant inulin production.</title>
        <authorList>
            <person name="Fan W."/>
            <person name="Wang S."/>
            <person name="Wang H."/>
            <person name="Wang A."/>
            <person name="Jiang F."/>
            <person name="Liu H."/>
            <person name="Zhao H."/>
            <person name="Xu D."/>
            <person name="Zhang Y."/>
        </authorList>
    </citation>
    <scope>NUCLEOTIDE SEQUENCE [LARGE SCALE GENOMIC DNA]</scope>
    <source>
        <strain evidence="2">cv. Niubang</strain>
    </source>
</reference>
<protein>
    <submittedName>
        <fullName evidence="1">Uncharacterized protein</fullName>
    </submittedName>
</protein>